<proteinExistence type="predicted"/>
<dbReference type="EMBL" id="VSRR010005311">
    <property type="protein sequence ID" value="MPC42104.1"/>
    <property type="molecule type" value="Genomic_DNA"/>
</dbReference>
<name>A0A5B7FC76_PORTR</name>
<gene>
    <name evidence="1" type="ORF">E2C01_035718</name>
</gene>
<accession>A0A5B7FC76</accession>
<reference evidence="1 2" key="1">
    <citation type="submission" date="2019-05" db="EMBL/GenBank/DDBJ databases">
        <title>Another draft genome of Portunus trituberculatus and its Hox gene families provides insights of decapod evolution.</title>
        <authorList>
            <person name="Jeong J.-H."/>
            <person name="Song I."/>
            <person name="Kim S."/>
            <person name="Choi T."/>
            <person name="Kim D."/>
            <person name="Ryu S."/>
            <person name="Kim W."/>
        </authorList>
    </citation>
    <scope>NUCLEOTIDE SEQUENCE [LARGE SCALE GENOMIC DNA]</scope>
    <source>
        <tissue evidence="1">Muscle</tissue>
    </source>
</reference>
<organism evidence="1 2">
    <name type="scientific">Portunus trituberculatus</name>
    <name type="common">Swimming crab</name>
    <name type="synonym">Neptunus trituberculatus</name>
    <dbReference type="NCBI Taxonomy" id="210409"/>
    <lineage>
        <taxon>Eukaryota</taxon>
        <taxon>Metazoa</taxon>
        <taxon>Ecdysozoa</taxon>
        <taxon>Arthropoda</taxon>
        <taxon>Crustacea</taxon>
        <taxon>Multicrustacea</taxon>
        <taxon>Malacostraca</taxon>
        <taxon>Eumalacostraca</taxon>
        <taxon>Eucarida</taxon>
        <taxon>Decapoda</taxon>
        <taxon>Pleocyemata</taxon>
        <taxon>Brachyura</taxon>
        <taxon>Eubrachyura</taxon>
        <taxon>Portunoidea</taxon>
        <taxon>Portunidae</taxon>
        <taxon>Portuninae</taxon>
        <taxon>Portunus</taxon>
    </lineage>
</organism>
<sequence>MPRRKREKEAWRQLRRNLGGRDPQVVKLKVEGREASSKEEVVPIVEDYWNRIIWQEEEEVGYRYINRQVRGMGSVEIEKDIKVAIRAIKTRKADGTDGIIGEFIKYGGAALRQTLAGLFRKILQEGEVPKIGIEVELPYSTREEESQGRILVITDP</sequence>
<dbReference type="Proteomes" id="UP000324222">
    <property type="component" value="Unassembled WGS sequence"/>
</dbReference>
<evidence type="ECO:0000313" key="2">
    <source>
        <dbReference type="Proteomes" id="UP000324222"/>
    </source>
</evidence>
<evidence type="ECO:0000313" key="1">
    <source>
        <dbReference type="EMBL" id="MPC42104.1"/>
    </source>
</evidence>
<comment type="caution">
    <text evidence="1">The sequence shown here is derived from an EMBL/GenBank/DDBJ whole genome shotgun (WGS) entry which is preliminary data.</text>
</comment>
<keyword evidence="2" id="KW-1185">Reference proteome</keyword>
<protein>
    <submittedName>
        <fullName evidence="1">Uncharacterized protein</fullName>
    </submittedName>
</protein>
<dbReference type="AlphaFoldDB" id="A0A5B7FC76"/>